<dbReference type="InterPro" id="IPR008979">
    <property type="entry name" value="Galactose-bd-like_sf"/>
</dbReference>
<comment type="caution">
    <text evidence="1">The sequence shown here is derived from an EMBL/GenBank/DDBJ whole genome shotgun (WGS) entry which is preliminary data.</text>
</comment>
<evidence type="ECO:0008006" key="3">
    <source>
        <dbReference type="Google" id="ProtNLM"/>
    </source>
</evidence>
<dbReference type="EMBL" id="JAPFFF010000001">
    <property type="protein sequence ID" value="KAK8898979.1"/>
    <property type="molecule type" value="Genomic_DNA"/>
</dbReference>
<dbReference type="Gene3D" id="2.60.120.260">
    <property type="entry name" value="Galactose-binding domain-like"/>
    <property type="match status" value="1"/>
</dbReference>
<protein>
    <recommendedName>
        <fullName evidence="3">F5/8 type C domain-containing protein</fullName>
    </recommendedName>
</protein>
<gene>
    <name evidence="1" type="ORF">M9Y10_001274</name>
</gene>
<dbReference type="SUPFAM" id="SSF49785">
    <property type="entry name" value="Galactose-binding domain-like"/>
    <property type="match status" value="1"/>
</dbReference>
<reference evidence="1 2" key="1">
    <citation type="submission" date="2024-04" db="EMBL/GenBank/DDBJ databases">
        <title>Tritrichomonas musculus Genome.</title>
        <authorList>
            <person name="Alves-Ferreira E."/>
            <person name="Grigg M."/>
            <person name="Lorenzi H."/>
            <person name="Galac M."/>
        </authorList>
    </citation>
    <scope>NUCLEOTIDE SEQUENCE [LARGE SCALE GENOMIC DNA]</scope>
    <source>
        <strain evidence="1 2">EAF2021</strain>
    </source>
</reference>
<proteinExistence type="predicted"/>
<dbReference type="Proteomes" id="UP001470230">
    <property type="component" value="Unassembled WGS sequence"/>
</dbReference>
<evidence type="ECO:0000313" key="1">
    <source>
        <dbReference type="EMBL" id="KAK8898979.1"/>
    </source>
</evidence>
<accession>A0ABR2L6J9</accession>
<sequence length="468" mass="55234">MKIKSILLTSSGLKNIINNVSNESSDFCFFFGKHELRMNSIYAEFISPTVSRLHQTDPTINSIHYNSVLNNDSNISCDELFNQETMSLLLKIATGFPIDVNEEQSFKMQLISIMINNEELFDKINELYPFYINESNVDFYLQHLQIMHNYLGTSPYFNYSEIIDFISSHFYSIDESKLLKLPKSVLHSIISNNNFKVENEDSLLNFINRVFSNNNKSKNKKEENENISIIEFYEEVEFSYLSRTKFQEFLKYFEFNDMTKKIWSKLCKCFFKNMDLINDETKEKRYLYNCRWYQFDGRSENCFKGIIHHLTEENGGNVDSKGIVKVTSSSIYNEHFPKIVVDFNDNQHFYESLDKQYSWVKFNFQDKKVKPTHYSIKSRNAGKGSRHLKNWVIEGSNTNYDNDWLILDTRNDVTALDGKNSTQTFEIQRELKQNDSFRYLRIRQTGVNTSNDHYLTLSALEFFGSVYF</sequence>
<keyword evidence="2" id="KW-1185">Reference proteome</keyword>
<name>A0ABR2L6J9_9EUKA</name>
<evidence type="ECO:0000313" key="2">
    <source>
        <dbReference type="Proteomes" id="UP001470230"/>
    </source>
</evidence>
<organism evidence="1 2">
    <name type="scientific">Tritrichomonas musculus</name>
    <dbReference type="NCBI Taxonomy" id="1915356"/>
    <lineage>
        <taxon>Eukaryota</taxon>
        <taxon>Metamonada</taxon>
        <taxon>Parabasalia</taxon>
        <taxon>Tritrichomonadida</taxon>
        <taxon>Tritrichomonadidae</taxon>
        <taxon>Tritrichomonas</taxon>
    </lineage>
</organism>